<evidence type="ECO:0000313" key="2">
    <source>
        <dbReference type="EMBL" id="AYD89238.1"/>
    </source>
</evidence>
<evidence type="ECO:0000256" key="1">
    <source>
        <dbReference type="SAM" id="MobiDB-lite"/>
    </source>
</evidence>
<keyword evidence="3" id="KW-1185">Reference proteome</keyword>
<dbReference type="RefSeq" id="WP_120203696.1">
    <property type="nucleotide sequence ID" value="NZ_CP032514.1"/>
</dbReference>
<reference evidence="2 3" key="1">
    <citation type="submission" date="2018-09" db="EMBL/GenBank/DDBJ databases">
        <authorList>
            <person name="Li J."/>
        </authorList>
    </citation>
    <scope>NUCLEOTIDE SEQUENCE [LARGE SCALE GENOMIC DNA]</scope>
    <source>
        <strain evidence="2 3">2129</strain>
    </source>
</reference>
<evidence type="ECO:0000313" key="3">
    <source>
        <dbReference type="Proteomes" id="UP000273001"/>
    </source>
</evidence>
<sequence length="76" mass="8258">MATLTLSVDADVLRRARIRALERNESVNQYLSDMLERYAGTSQQDAVESLLALADARPASSGGGGRGWSREGLYDV</sequence>
<feature type="region of interest" description="Disordered" evidence="1">
    <location>
        <begin position="57"/>
        <end position="76"/>
    </location>
</feature>
<accession>A0ABN5PNG6</accession>
<protein>
    <recommendedName>
        <fullName evidence="4">Toxin-antitoxin system HicB family antitoxin</fullName>
    </recommendedName>
</protein>
<gene>
    <name evidence="2" type="ORF">D5R93_02725</name>
</gene>
<organism evidence="2 3">
    <name type="scientific">Actinomyces lilanjuaniae</name>
    <dbReference type="NCBI Taxonomy" id="2321394"/>
    <lineage>
        <taxon>Bacteria</taxon>
        <taxon>Bacillati</taxon>
        <taxon>Actinomycetota</taxon>
        <taxon>Actinomycetes</taxon>
        <taxon>Actinomycetales</taxon>
        <taxon>Actinomycetaceae</taxon>
        <taxon>Actinomyces</taxon>
    </lineage>
</organism>
<dbReference type="EMBL" id="CP032514">
    <property type="protein sequence ID" value="AYD89238.1"/>
    <property type="molecule type" value="Genomic_DNA"/>
</dbReference>
<evidence type="ECO:0008006" key="4">
    <source>
        <dbReference type="Google" id="ProtNLM"/>
    </source>
</evidence>
<proteinExistence type="predicted"/>
<dbReference type="Proteomes" id="UP000273001">
    <property type="component" value="Chromosome"/>
</dbReference>
<name>A0ABN5PNG6_9ACTO</name>